<feature type="transmembrane region" description="Helical" evidence="2">
    <location>
        <begin position="30"/>
        <end position="52"/>
    </location>
</feature>
<dbReference type="Proteomes" id="UP000608420">
    <property type="component" value="Unassembled WGS sequence"/>
</dbReference>
<comment type="caution">
    <text evidence="3">The sequence shown here is derived from an EMBL/GenBank/DDBJ whole genome shotgun (WGS) entry which is preliminary data.</text>
</comment>
<keyword evidence="2" id="KW-0472">Membrane</keyword>
<dbReference type="EMBL" id="BMIW01000054">
    <property type="protein sequence ID" value="GGG18847.1"/>
    <property type="molecule type" value="Genomic_DNA"/>
</dbReference>
<name>A0ABQ1W8D0_9BACL</name>
<evidence type="ECO:0000256" key="2">
    <source>
        <dbReference type="SAM" id="Phobius"/>
    </source>
</evidence>
<accession>A0ABQ1W8D0</accession>
<evidence type="ECO:0008006" key="5">
    <source>
        <dbReference type="Google" id="ProtNLM"/>
    </source>
</evidence>
<evidence type="ECO:0000313" key="3">
    <source>
        <dbReference type="EMBL" id="GGG18847.1"/>
    </source>
</evidence>
<gene>
    <name evidence="3" type="ORF">GCM10010913_46210</name>
</gene>
<organism evidence="3 4">
    <name type="scientific">Paenibacillus aceti</name>
    <dbReference type="NCBI Taxonomy" id="1820010"/>
    <lineage>
        <taxon>Bacteria</taxon>
        <taxon>Bacillati</taxon>
        <taxon>Bacillota</taxon>
        <taxon>Bacilli</taxon>
        <taxon>Bacillales</taxon>
        <taxon>Paenibacillaceae</taxon>
        <taxon>Paenibacillus</taxon>
    </lineage>
</organism>
<keyword evidence="2" id="KW-1133">Transmembrane helix</keyword>
<reference evidence="4" key="1">
    <citation type="journal article" date="2019" name="Int. J. Syst. Evol. Microbiol.">
        <title>The Global Catalogue of Microorganisms (GCM) 10K type strain sequencing project: providing services to taxonomists for standard genome sequencing and annotation.</title>
        <authorList>
            <consortium name="The Broad Institute Genomics Platform"/>
            <consortium name="The Broad Institute Genome Sequencing Center for Infectious Disease"/>
            <person name="Wu L."/>
            <person name="Ma J."/>
        </authorList>
    </citation>
    <scope>NUCLEOTIDE SEQUENCE [LARGE SCALE GENOMIC DNA]</scope>
    <source>
        <strain evidence="4">CGMCC 1.15420</strain>
    </source>
</reference>
<keyword evidence="4" id="KW-1185">Reference proteome</keyword>
<protein>
    <recommendedName>
        <fullName evidence="5">Pilus assembly protein</fullName>
    </recommendedName>
</protein>
<dbReference type="RefSeq" id="WP_120460120.1">
    <property type="nucleotide sequence ID" value="NZ_BMIW01000054.1"/>
</dbReference>
<evidence type="ECO:0000256" key="1">
    <source>
        <dbReference type="SAM" id="MobiDB-lite"/>
    </source>
</evidence>
<feature type="compositionally biased region" description="Basic and acidic residues" evidence="1">
    <location>
        <begin position="8"/>
        <end position="18"/>
    </location>
</feature>
<sequence length="337" mass="36974">MLTSKRTSHIDSTGRPDRGWVASRRSSGSIVLEATLVMPVFITVIFFFIYVVQMTLISSQMQIVASNAVKQVSAHIYPVALAVSAASSDNQGHAEKGDGAVSEGKMPSLSLEEWADQYAVALPEPISDWVRAAARRGDEPLHELKNNVLESVLDPVIKPLLQTFVADTTLNEERLHVNRLVVPDLKNGRTPYFGLELSYELPIKMPFTQQPIRLQAKAEERLWIGDTGELDQEDGDGEQEEGQPAVILSKPEPAYAGHRALVEALIKPGATAKLTVYYKSGVSQAKYLGEATAGEDGKVEWNWLVGGNTTPGTWTFVIETEDGLRTTAQFDVESPRK</sequence>
<evidence type="ECO:0000313" key="4">
    <source>
        <dbReference type="Proteomes" id="UP000608420"/>
    </source>
</evidence>
<proteinExistence type="predicted"/>
<feature type="region of interest" description="Disordered" evidence="1">
    <location>
        <begin position="1"/>
        <end position="21"/>
    </location>
</feature>
<keyword evidence="2" id="KW-0812">Transmembrane</keyword>